<dbReference type="InterPro" id="IPR029044">
    <property type="entry name" value="Nucleotide-diphossugar_trans"/>
</dbReference>
<dbReference type="PANTHER" id="PTHR43630:SF1">
    <property type="entry name" value="POLY-BETA-1,6-N-ACETYL-D-GLUCOSAMINE SYNTHASE"/>
    <property type="match status" value="1"/>
</dbReference>
<comment type="caution">
    <text evidence="5">The sequence shown here is derived from an EMBL/GenBank/DDBJ whole genome shotgun (WGS) entry which is preliminary data.</text>
</comment>
<sequence length="283" mass="32624">MKICVIIPLYNEELYLEKTLDSFINQIQNVDKLILVNDNSSDNTNSIAKNYSKKYDWIELVQNNSANKHIPGKKVINAFYNGLETISKNDYELIGKFDGDIELPPIYFKRIREMFSENKSVGIAGGNLYIHDKGKWIFENISNKKKVRGPIKTYRKECFDDIGGLKKSIGWDTVDELLAQYHGWQICTDESLHVKHLKPTGNTYTKASRHKQGEAFYKLRYGVVLTIIASAKLSYKKRSFDYFIDCLRGYAKAKNSAVEPIVSKKEGSFIRKLRWTGIKKKIL</sequence>
<dbReference type="AlphaFoldDB" id="A0A2U0HWS7"/>
<evidence type="ECO:0000256" key="1">
    <source>
        <dbReference type="ARBA" id="ARBA00006739"/>
    </source>
</evidence>
<dbReference type="Pfam" id="PF00535">
    <property type="entry name" value="Glycos_transf_2"/>
    <property type="match status" value="1"/>
</dbReference>
<gene>
    <name evidence="5" type="ORF">DDV96_13180</name>
</gene>
<dbReference type="OrthoDB" id="1142396at2"/>
<evidence type="ECO:0000256" key="2">
    <source>
        <dbReference type="ARBA" id="ARBA00022676"/>
    </source>
</evidence>
<proteinExistence type="inferred from homology"/>
<reference evidence="5 6" key="1">
    <citation type="submission" date="2018-04" db="EMBL/GenBank/DDBJ databases">
        <title>Marixanthomonas spongiae HN-E44 sp. nov., isolated from a marine sponge.</title>
        <authorList>
            <person name="Luo L."/>
            <person name="Zhuang L."/>
        </authorList>
    </citation>
    <scope>NUCLEOTIDE SEQUENCE [LARGE SCALE GENOMIC DNA]</scope>
    <source>
        <strain evidence="5 6">HN-E44</strain>
    </source>
</reference>
<dbReference type="SUPFAM" id="SSF53448">
    <property type="entry name" value="Nucleotide-diphospho-sugar transferases"/>
    <property type="match status" value="1"/>
</dbReference>
<evidence type="ECO:0000259" key="4">
    <source>
        <dbReference type="Pfam" id="PF00535"/>
    </source>
</evidence>
<dbReference type="GO" id="GO:0016757">
    <property type="term" value="F:glycosyltransferase activity"/>
    <property type="evidence" value="ECO:0007669"/>
    <property type="project" value="UniProtKB-KW"/>
</dbReference>
<dbReference type="PANTHER" id="PTHR43630">
    <property type="entry name" value="POLY-BETA-1,6-N-ACETYL-D-GLUCOSAMINE SYNTHASE"/>
    <property type="match status" value="1"/>
</dbReference>
<comment type="similarity">
    <text evidence="1">Belongs to the glycosyltransferase 2 family.</text>
</comment>
<dbReference type="Gene3D" id="3.90.550.10">
    <property type="entry name" value="Spore Coat Polysaccharide Biosynthesis Protein SpsA, Chain A"/>
    <property type="match status" value="1"/>
</dbReference>
<keyword evidence="3 5" id="KW-0808">Transferase</keyword>
<name>A0A2U0HWS7_9FLAO</name>
<keyword evidence="2" id="KW-0328">Glycosyltransferase</keyword>
<accession>A0A2U0HWS7</accession>
<feature type="domain" description="Glycosyltransferase 2-like" evidence="4">
    <location>
        <begin position="4"/>
        <end position="142"/>
    </location>
</feature>
<evidence type="ECO:0000256" key="3">
    <source>
        <dbReference type="ARBA" id="ARBA00022679"/>
    </source>
</evidence>
<organism evidence="5 6">
    <name type="scientific">Marixanthomonas spongiae</name>
    <dbReference type="NCBI Taxonomy" id="2174845"/>
    <lineage>
        <taxon>Bacteria</taxon>
        <taxon>Pseudomonadati</taxon>
        <taxon>Bacteroidota</taxon>
        <taxon>Flavobacteriia</taxon>
        <taxon>Flavobacteriales</taxon>
        <taxon>Flavobacteriaceae</taxon>
        <taxon>Marixanthomonas</taxon>
    </lineage>
</organism>
<dbReference type="RefSeq" id="WP_116695238.1">
    <property type="nucleotide sequence ID" value="NZ_QEHR01000009.1"/>
</dbReference>
<protein>
    <submittedName>
        <fullName evidence="5">Glycosyl transferase family 2</fullName>
    </submittedName>
</protein>
<evidence type="ECO:0000313" key="6">
    <source>
        <dbReference type="Proteomes" id="UP000245962"/>
    </source>
</evidence>
<dbReference type="InterPro" id="IPR001173">
    <property type="entry name" value="Glyco_trans_2-like"/>
</dbReference>
<keyword evidence="6" id="KW-1185">Reference proteome</keyword>
<dbReference type="EMBL" id="QEHR01000009">
    <property type="protein sequence ID" value="PVW13315.1"/>
    <property type="molecule type" value="Genomic_DNA"/>
</dbReference>
<dbReference type="Proteomes" id="UP000245962">
    <property type="component" value="Unassembled WGS sequence"/>
</dbReference>
<evidence type="ECO:0000313" key="5">
    <source>
        <dbReference type="EMBL" id="PVW13315.1"/>
    </source>
</evidence>